<keyword evidence="8" id="KW-0548">Nucleotidyltransferase</keyword>
<dbReference type="GO" id="GO:0046872">
    <property type="term" value="F:metal ion binding"/>
    <property type="evidence" value="ECO:0007669"/>
    <property type="project" value="UniProtKB-KW"/>
</dbReference>
<evidence type="ECO:0000256" key="8">
    <source>
        <dbReference type="ARBA" id="ARBA00022932"/>
    </source>
</evidence>
<evidence type="ECO:0000256" key="1">
    <source>
        <dbReference type="ARBA" id="ARBA00022722"/>
    </source>
</evidence>
<reference evidence="12 13" key="1">
    <citation type="submission" date="2019-08" db="EMBL/GenBank/DDBJ databases">
        <title>Draft genome sequences of two oriental melons (Cucumis melo L. var makuwa).</title>
        <authorList>
            <person name="Kwon S.-Y."/>
        </authorList>
    </citation>
    <scope>NUCLEOTIDE SEQUENCE [LARGE SCALE GENOMIC DNA]</scope>
    <source>
        <strain evidence="13">cv. Chang Bougi</strain>
        <tissue evidence="12">Leaf</tissue>
    </source>
</reference>
<keyword evidence="10" id="KW-0175">Coiled coil</keyword>
<evidence type="ECO:0000313" key="12">
    <source>
        <dbReference type="EMBL" id="TYK18942.1"/>
    </source>
</evidence>
<evidence type="ECO:0000313" key="13">
    <source>
        <dbReference type="Proteomes" id="UP000321947"/>
    </source>
</evidence>
<dbReference type="InterPro" id="IPR036397">
    <property type="entry name" value="RNaseH_sf"/>
</dbReference>
<keyword evidence="8" id="KW-0808">Transferase</keyword>
<dbReference type="GO" id="GO:0006310">
    <property type="term" value="P:DNA recombination"/>
    <property type="evidence" value="ECO:0007669"/>
    <property type="project" value="UniProtKB-KW"/>
</dbReference>
<keyword evidence="8" id="KW-0239">DNA-directed DNA polymerase</keyword>
<dbReference type="GO" id="GO:0003676">
    <property type="term" value="F:nucleic acid binding"/>
    <property type="evidence" value="ECO:0007669"/>
    <property type="project" value="InterPro"/>
</dbReference>
<comment type="caution">
    <text evidence="12">The sequence shown here is derived from an EMBL/GenBank/DDBJ whole genome shotgun (WGS) entry which is preliminary data.</text>
</comment>
<dbReference type="PANTHER" id="PTHR42648:SF11">
    <property type="entry name" value="TRANSPOSON TY4-P GAG-POL POLYPROTEIN"/>
    <property type="match status" value="1"/>
</dbReference>
<dbReference type="Gene3D" id="3.30.420.10">
    <property type="entry name" value="Ribonuclease H-like superfamily/Ribonuclease H"/>
    <property type="match status" value="1"/>
</dbReference>
<evidence type="ECO:0000256" key="10">
    <source>
        <dbReference type="SAM" id="Coils"/>
    </source>
</evidence>
<sequence length="248" mass="28647">MKKKYQGTMRVKRQQLQALRKEFEILQMKQGESVDEYFSRTLTIVNKIQIHREKIEDVVVVEKILRSMDSKFAYVGEDQIDDVVEVVEGGQENDEVLQEKGYVTTIKEGVCEIYDPRRGLIARVEMATNRLFPLKLEGLQVLFKKKMVNGLPQISPPTKEKSEAFSIFKNFKAVVKSEIVRKIKTLRTNRGGEYMSHEFVIFCAQHGIRHQLTAAYTPQQHGVAERKNRTILNMIRSMIANGRVPKAF</sequence>
<dbReference type="AlphaFoldDB" id="A0A5D3D5Y1"/>
<dbReference type="GO" id="GO:0016787">
    <property type="term" value="F:hydrolase activity"/>
    <property type="evidence" value="ECO:0007669"/>
    <property type="project" value="UniProtKB-KW"/>
</dbReference>
<keyword evidence="5" id="KW-0460">Magnesium</keyword>
<evidence type="ECO:0000256" key="4">
    <source>
        <dbReference type="ARBA" id="ARBA00022801"/>
    </source>
</evidence>
<dbReference type="GO" id="GO:0015074">
    <property type="term" value="P:DNA integration"/>
    <property type="evidence" value="ECO:0007669"/>
    <property type="project" value="UniProtKB-KW"/>
</dbReference>
<dbReference type="EMBL" id="SSTD01007385">
    <property type="protein sequence ID" value="TYK18942.1"/>
    <property type="molecule type" value="Genomic_DNA"/>
</dbReference>
<evidence type="ECO:0000256" key="3">
    <source>
        <dbReference type="ARBA" id="ARBA00022759"/>
    </source>
</evidence>
<evidence type="ECO:0000256" key="9">
    <source>
        <dbReference type="ARBA" id="ARBA00023172"/>
    </source>
</evidence>
<dbReference type="GO" id="GO:0003964">
    <property type="term" value="F:RNA-directed DNA polymerase activity"/>
    <property type="evidence" value="ECO:0007669"/>
    <property type="project" value="UniProtKB-KW"/>
</dbReference>
<accession>A0A5D3D5Y1</accession>
<keyword evidence="7" id="KW-0695">RNA-directed DNA polymerase</keyword>
<gene>
    <name evidence="12" type="ORF">E5676_scaffold418G00250</name>
</gene>
<dbReference type="InterPro" id="IPR012337">
    <property type="entry name" value="RNaseH-like_sf"/>
</dbReference>
<dbReference type="Pfam" id="PF14223">
    <property type="entry name" value="Retrotran_gag_2"/>
    <property type="match status" value="1"/>
</dbReference>
<dbReference type="PROSITE" id="PS50994">
    <property type="entry name" value="INTEGRASE"/>
    <property type="match status" value="1"/>
</dbReference>
<feature type="coiled-coil region" evidence="10">
    <location>
        <begin position="2"/>
        <end position="29"/>
    </location>
</feature>
<protein>
    <submittedName>
        <fullName evidence="12">Retrotransposon protein</fullName>
    </submittedName>
</protein>
<dbReference type="PANTHER" id="PTHR42648">
    <property type="entry name" value="TRANSPOSASE, PUTATIVE-RELATED"/>
    <property type="match status" value="1"/>
</dbReference>
<evidence type="ECO:0000256" key="5">
    <source>
        <dbReference type="ARBA" id="ARBA00022842"/>
    </source>
</evidence>
<keyword evidence="6" id="KW-0229">DNA integration</keyword>
<dbReference type="SUPFAM" id="SSF53098">
    <property type="entry name" value="Ribonuclease H-like"/>
    <property type="match status" value="1"/>
</dbReference>
<dbReference type="GO" id="GO:0004519">
    <property type="term" value="F:endonuclease activity"/>
    <property type="evidence" value="ECO:0007669"/>
    <property type="project" value="UniProtKB-KW"/>
</dbReference>
<name>A0A5D3D5Y1_CUCMM</name>
<keyword evidence="4" id="KW-0378">Hydrolase</keyword>
<keyword evidence="9" id="KW-0233">DNA recombination</keyword>
<feature type="domain" description="Integrase catalytic" evidence="11">
    <location>
        <begin position="157"/>
        <end position="248"/>
    </location>
</feature>
<keyword evidence="1" id="KW-0540">Nuclease</keyword>
<evidence type="ECO:0000256" key="6">
    <source>
        <dbReference type="ARBA" id="ARBA00022908"/>
    </source>
</evidence>
<keyword evidence="2" id="KW-0479">Metal-binding</keyword>
<keyword evidence="3" id="KW-0255">Endonuclease</keyword>
<dbReference type="Proteomes" id="UP000321947">
    <property type="component" value="Unassembled WGS sequence"/>
</dbReference>
<dbReference type="InterPro" id="IPR001584">
    <property type="entry name" value="Integrase_cat-core"/>
</dbReference>
<evidence type="ECO:0000259" key="11">
    <source>
        <dbReference type="PROSITE" id="PS50994"/>
    </source>
</evidence>
<evidence type="ECO:0000256" key="7">
    <source>
        <dbReference type="ARBA" id="ARBA00022918"/>
    </source>
</evidence>
<evidence type="ECO:0000256" key="2">
    <source>
        <dbReference type="ARBA" id="ARBA00022723"/>
    </source>
</evidence>
<dbReference type="GO" id="GO:0003887">
    <property type="term" value="F:DNA-directed DNA polymerase activity"/>
    <property type="evidence" value="ECO:0007669"/>
    <property type="project" value="UniProtKB-KW"/>
</dbReference>
<dbReference type="InterPro" id="IPR039537">
    <property type="entry name" value="Retrotran_Ty1/copia-like"/>
</dbReference>
<organism evidence="12 13">
    <name type="scientific">Cucumis melo var. makuwa</name>
    <name type="common">Oriental melon</name>
    <dbReference type="NCBI Taxonomy" id="1194695"/>
    <lineage>
        <taxon>Eukaryota</taxon>
        <taxon>Viridiplantae</taxon>
        <taxon>Streptophyta</taxon>
        <taxon>Embryophyta</taxon>
        <taxon>Tracheophyta</taxon>
        <taxon>Spermatophyta</taxon>
        <taxon>Magnoliopsida</taxon>
        <taxon>eudicotyledons</taxon>
        <taxon>Gunneridae</taxon>
        <taxon>Pentapetalae</taxon>
        <taxon>rosids</taxon>
        <taxon>fabids</taxon>
        <taxon>Cucurbitales</taxon>
        <taxon>Cucurbitaceae</taxon>
        <taxon>Benincaseae</taxon>
        <taxon>Cucumis</taxon>
    </lineage>
</organism>
<proteinExistence type="predicted"/>